<evidence type="ECO:0000313" key="3">
    <source>
        <dbReference type="EMBL" id="CAA7040198.1"/>
    </source>
</evidence>
<evidence type="ECO:0000256" key="2">
    <source>
        <dbReference type="SAM" id="MobiDB-lite"/>
    </source>
</evidence>
<feature type="region of interest" description="Disordered" evidence="2">
    <location>
        <begin position="295"/>
        <end position="354"/>
    </location>
</feature>
<feature type="compositionally biased region" description="Polar residues" evidence="2">
    <location>
        <begin position="304"/>
        <end position="315"/>
    </location>
</feature>
<dbReference type="EMBL" id="CACVBM020001224">
    <property type="protein sequence ID" value="CAA7040198.1"/>
    <property type="molecule type" value="Genomic_DNA"/>
</dbReference>
<feature type="compositionally biased region" description="Basic and acidic residues" evidence="2">
    <location>
        <begin position="35"/>
        <end position="51"/>
    </location>
</feature>
<reference evidence="3" key="1">
    <citation type="submission" date="2020-01" db="EMBL/GenBank/DDBJ databases">
        <authorList>
            <person name="Mishra B."/>
        </authorList>
    </citation>
    <scope>NUCLEOTIDE SEQUENCE [LARGE SCALE GENOMIC DNA]</scope>
</reference>
<feature type="region of interest" description="Disordered" evidence="2">
    <location>
        <begin position="30"/>
        <end position="51"/>
    </location>
</feature>
<feature type="compositionally biased region" description="Polar residues" evidence="2">
    <location>
        <begin position="137"/>
        <end position="173"/>
    </location>
</feature>
<accession>A0A6D2JF91</accession>
<keyword evidence="1" id="KW-0175">Coiled coil</keyword>
<feature type="compositionally biased region" description="Pro residues" evidence="2">
    <location>
        <begin position="176"/>
        <end position="186"/>
    </location>
</feature>
<keyword evidence="4" id="KW-1185">Reference proteome</keyword>
<evidence type="ECO:0000256" key="1">
    <source>
        <dbReference type="SAM" id="Coils"/>
    </source>
</evidence>
<comment type="caution">
    <text evidence="3">The sequence shown here is derived from an EMBL/GenBank/DDBJ whole genome shotgun (WGS) entry which is preliminary data.</text>
</comment>
<protein>
    <submittedName>
        <fullName evidence="3">Uncharacterized protein</fullName>
    </submittedName>
</protein>
<dbReference type="Proteomes" id="UP000467841">
    <property type="component" value="Unassembled WGS sequence"/>
</dbReference>
<dbReference type="OrthoDB" id="1111333at2759"/>
<sequence length="369" mass="40862">MLDTASNGNFLNQDVDDGWQLVENIANSNGSYGEEYDRTNRSSTHHSIESDEKLRKDVKALNEKLDKLILAQSTMKKVNFVSAEEMEPVQEGEDTQFAEVCYMSNGQGGYNKGYYNYKSNPAMSYRNTDVANPQDQVYPQQQAARSSQVPQHGYGQKNNYQGPQGTFPGQQMNIPPGFPHQPPQPAPSQENELKAMLKQLLQGQADGVVDTSKKLAEINSKIENLNTRVYSLENHASSVAAATKQGQLPGKAIQNPKEQCKEIVAAEAPGVQIDQPEVHAPTVAIHTSPVELARQARSAARSSPTLARSSPTSYVRQPVLLDPYQGSHTHFNDEEEEERSHKLDRVSRKRQPQLHGALLMAVSHLQTTT</sequence>
<proteinExistence type="predicted"/>
<gene>
    <name evidence="3" type="ORF">MERR_LOCUS27433</name>
</gene>
<feature type="coiled-coil region" evidence="1">
    <location>
        <begin position="208"/>
        <end position="235"/>
    </location>
</feature>
<name>A0A6D2JF91_9BRAS</name>
<feature type="region of interest" description="Disordered" evidence="2">
    <location>
        <begin position="137"/>
        <end position="190"/>
    </location>
</feature>
<evidence type="ECO:0000313" key="4">
    <source>
        <dbReference type="Proteomes" id="UP000467841"/>
    </source>
</evidence>
<dbReference type="AlphaFoldDB" id="A0A6D2JF91"/>
<organism evidence="3 4">
    <name type="scientific">Microthlaspi erraticum</name>
    <dbReference type="NCBI Taxonomy" id="1685480"/>
    <lineage>
        <taxon>Eukaryota</taxon>
        <taxon>Viridiplantae</taxon>
        <taxon>Streptophyta</taxon>
        <taxon>Embryophyta</taxon>
        <taxon>Tracheophyta</taxon>
        <taxon>Spermatophyta</taxon>
        <taxon>Magnoliopsida</taxon>
        <taxon>eudicotyledons</taxon>
        <taxon>Gunneridae</taxon>
        <taxon>Pentapetalae</taxon>
        <taxon>rosids</taxon>
        <taxon>malvids</taxon>
        <taxon>Brassicales</taxon>
        <taxon>Brassicaceae</taxon>
        <taxon>Coluteocarpeae</taxon>
        <taxon>Microthlaspi</taxon>
    </lineage>
</organism>